<evidence type="ECO:0000259" key="2">
    <source>
        <dbReference type="PROSITE" id="PS50011"/>
    </source>
</evidence>
<evidence type="ECO:0000313" key="4">
    <source>
        <dbReference type="Proteomes" id="UP001163850"/>
    </source>
</evidence>
<dbReference type="SUPFAM" id="SSF56112">
    <property type="entry name" value="Protein kinase-like (PK-like)"/>
    <property type="match status" value="1"/>
</dbReference>
<dbReference type="PANTHER" id="PTHR38248">
    <property type="entry name" value="FUNK1 6"/>
    <property type="match status" value="1"/>
</dbReference>
<dbReference type="Gene3D" id="1.10.510.10">
    <property type="entry name" value="Transferase(Phosphotransferase) domain 1"/>
    <property type="match status" value="1"/>
</dbReference>
<dbReference type="GO" id="GO:0004672">
    <property type="term" value="F:protein kinase activity"/>
    <property type="evidence" value="ECO:0007669"/>
    <property type="project" value="InterPro"/>
</dbReference>
<dbReference type="InterPro" id="IPR040976">
    <property type="entry name" value="Pkinase_fungal"/>
</dbReference>
<name>A0AA38Q266_9AGAR</name>
<sequence>MKILEDNGTIDVFKDRWAAFPVDPAKATDQESAVFQGLTTIFDAVTAAAKQIDSSLEQIFGLIVNGNVAMYSDRGATSSRPDGFNKLYMKLREAQEHPEKHNQTADIAMGRKPPNNVRHFDFAKLVYDMEQILALDPCRRFTFGTTVENRTTRLWFLSRATLLRTEPFDFIKERRQLVIIFLCLAFSSLDRMGWDPTIAFSHLDKDGRRQYHIKIENQSYMTVDVLSDSAADSPLGRATRVWKVKDSSDKIRVLKDVWLECDRLEEHKIREAILADAKALNEREEHTLSAIETQSVAMSMPTDQDAASQSDTAVGLDQHSHQETQRHHPRRTILESVSAQEQASSHPRYHYRIVFEQCATTIHDERSLANVFRAIVEVVKALYVLHSAGWVHRDLSGGNVYWFNDEDTGLIGDFEYATRMMDRGRHNVRTGTPFFMAAETLVNAYLFTSANRKLKDKSQISIDFDLVKKKNVSKTWVVAPAVPFAYNPLHDLESVWWIIVYVLFFNDDVSVSSSDPTHRQRKMQELFHGRLDVNDRQVFLRDFNRLPDAQCYLSPSFGPALAILTELADVLTTAYANSEKTYPTKIDDRSFIVHDDFLHPLLSEENIDSLANIKLVKVKENSKKRSTSEVERPTKRSR</sequence>
<proteinExistence type="predicted"/>
<gene>
    <name evidence="3" type="ORF">F5890DRAFT_1409428</name>
</gene>
<dbReference type="Pfam" id="PF17667">
    <property type="entry name" value="Pkinase_fungal"/>
    <property type="match status" value="1"/>
</dbReference>
<accession>A0AA38Q266</accession>
<dbReference type="Proteomes" id="UP001163850">
    <property type="component" value="Unassembled WGS sequence"/>
</dbReference>
<feature type="compositionally biased region" description="Polar residues" evidence="1">
    <location>
        <begin position="300"/>
        <end position="312"/>
    </location>
</feature>
<feature type="region of interest" description="Disordered" evidence="1">
    <location>
        <begin position="300"/>
        <end position="331"/>
    </location>
</feature>
<dbReference type="AlphaFoldDB" id="A0AA38Q266"/>
<dbReference type="EMBL" id="MU801961">
    <property type="protein sequence ID" value="KAJ3985486.1"/>
    <property type="molecule type" value="Genomic_DNA"/>
</dbReference>
<reference evidence="3" key="1">
    <citation type="submission" date="2022-08" db="EMBL/GenBank/DDBJ databases">
        <authorList>
            <consortium name="DOE Joint Genome Institute"/>
            <person name="Min B."/>
            <person name="Riley R."/>
            <person name="Sierra-Patev S."/>
            <person name="Naranjo-Ortiz M."/>
            <person name="Looney B."/>
            <person name="Konkel Z."/>
            <person name="Slot J.C."/>
            <person name="Sakamoto Y."/>
            <person name="Steenwyk J.L."/>
            <person name="Rokas A."/>
            <person name="Carro J."/>
            <person name="Camarero S."/>
            <person name="Ferreira P."/>
            <person name="Molpeceres G."/>
            <person name="Ruiz-Duenas F.J."/>
            <person name="Serrano A."/>
            <person name="Henrissat B."/>
            <person name="Drula E."/>
            <person name="Hughes K.W."/>
            <person name="Mata J.L."/>
            <person name="Ishikawa N.K."/>
            <person name="Vargas-Isla R."/>
            <person name="Ushijima S."/>
            <person name="Smith C.A."/>
            <person name="Ahrendt S."/>
            <person name="Andreopoulos W."/>
            <person name="He G."/>
            <person name="Labutti K."/>
            <person name="Lipzen A."/>
            <person name="Ng V."/>
            <person name="Sandor L."/>
            <person name="Barry K."/>
            <person name="Martinez A.T."/>
            <person name="Xiao Y."/>
            <person name="Gibbons J.G."/>
            <person name="Terashima K."/>
            <person name="Hibbett D.S."/>
            <person name="Grigoriev I.V."/>
        </authorList>
    </citation>
    <scope>NUCLEOTIDE SEQUENCE</scope>
    <source>
        <strain evidence="3">TFB7829</strain>
    </source>
</reference>
<feature type="domain" description="Protein kinase" evidence="2">
    <location>
        <begin position="258"/>
        <end position="602"/>
    </location>
</feature>
<dbReference type="PROSITE" id="PS50011">
    <property type="entry name" value="PROTEIN_KINASE_DOM"/>
    <property type="match status" value="1"/>
</dbReference>
<dbReference type="PANTHER" id="PTHR38248:SF2">
    <property type="entry name" value="FUNK1 11"/>
    <property type="match status" value="1"/>
</dbReference>
<organism evidence="3 4">
    <name type="scientific">Lentinula detonsa</name>
    <dbReference type="NCBI Taxonomy" id="2804962"/>
    <lineage>
        <taxon>Eukaryota</taxon>
        <taxon>Fungi</taxon>
        <taxon>Dikarya</taxon>
        <taxon>Basidiomycota</taxon>
        <taxon>Agaricomycotina</taxon>
        <taxon>Agaricomycetes</taxon>
        <taxon>Agaricomycetidae</taxon>
        <taxon>Agaricales</taxon>
        <taxon>Marasmiineae</taxon>
        <taxon>Omphalotaceae</taxon>
        <taxon>Lentinula</taxon>
    </lineage>
</organism>
<evidence type="ECO:0000313" key="3">
    <source>
        <dbReference type="EMBL" id="KAJ3985486.1"/>
    </source>
</evidence>
<dbReference type="GO" id="GO:0005524">
    <property type="term" value="F:ATP binding"/>
    <property type="evidence" value="ECO:0007669"/>
    <property type="project" value="InterPro"/>
</dbReference>
<protein>
    <recommendedName>
        <fullName evidence="2">Protein kinase domain-containing protein</fullName>
    </recommendedName>
</protein>
<comment type="caution">
    <text evidence="3">The sequence shown here is derived from an EMBL/GenBank/DDBJ whole genome shotgun (WGS) entry which is preliminary data.</text>
</comment>
<dbReference type="InterPro" id="IPR000719">
    <property type="entry name" value="Prot_kinase_dom"/>
</dbReference>
<dbReference type="InterPro" id="IPR011009">
    <property type="entry name" value="Kinase-like_dom_sf"/>
</dbReference>
<evidence type="ECO:0000256" key="1">
    <source>
        <dbReference type="SAM" id="MobiDB-lite"/>
    </source>
</evidence>